<dbReference type="GO" id="GO:0016491">
    <property type="term" value="F:oxidoreductase activity"/>
    <property type="evidence" value="ECO:0007669"/>
    <property type="project" value="UniProtKB-KW"/>
</dbReference>
<dbReference type="InterPro" id="IPR023210">
    <property type="entry name" value="NADP_OxRdtase_dom"/>
</dbReference>
<evidence type="ECO:0000256" key="1">
    <source>
        <dbReference type="ARBA" id="ARBA00023002"/>
    </source>
</evidence>
<dbReference type="VEuPathDB" id="AmoebaDB:ACA1_328790"/>
<dbReference type="PANTHER" id="PTHR43364:SF4">
    <property type="entry name" value="NAD(P)-LINKED OXIDOREDUCTASE SUPERFAMILY PROTEIN"/>
    <property type="match status" value="1"/>
</dbReference>
<evidence type="ECO:0000313" key="4">
    <source>
        <dbReference type="Proteomes" id="UP000011083"/>
    </source>
</evidence>
<dbReference type="GeneID" id="14915979"/>
<dbReference type="RefSeq" id="XP_004337367.1">
    <property type="nucleotide sequence ID" value="XM_004337319.1"/>
</dbReference>
<evidence type="ECO:0000259" key="2">
    <source>
        <dbReference type="Pfam" id="PF00248"/>
    </source>
</evidence>
<dbReference type="EMBL" id="KB008034">
    <property type="protein sequence ID" value="ELR15354.1"/>
    <property type="molecule type" value="Genomic_DNA"/>
</dbReference>
<keyword evidence="1" id="KW-0560">Oxidoreductase</keyword>
<dbReference type="InterPro" id="IPR036812">
    <property type="entry name" value="NAD(P)_OxRdtase_dom_sf"/>
</dbReference>
<proteinExistence type="predicted"/>
<sequence length="208" mass="22891">MNKSATAEQESIIDKPLAQLDDYRLLGASGLRVSPLCLGAMTFGANWGQWGAGFEESKRMFDFYVEKGGNFIDTANVYTNGTSEQYVGELVAPIRSQMVVATKYSINLPPFPGLPPSPTAKNANYGGNHRKALVQGLDESLKRMKLDYVDVLYVHACDGVWDVISDEAACRIVASESDDILKASMKLRDYAYLFGSQDNISVIIVKFK</sequence>
<accession>L8GQ90</accession>
<dbReference type="InterPro" id="IPR036457">
    <property type="entry name" value="PPM-type-like_dom_sf"/>
</dbReference>
<dbReference type="Proteomes" id="UP000011083">
    <property type="component" value="Unassembled WGS sequence"/>
</dbReference>
<name>L8GQ90_ACACF</name>
<dbReference type="PANTHER" id="PTHR43364">
    <property type="entry name" value="NADH-SPECIFIC METHYLGLYOXAL REDUCTASE-RELATED"/>
    <property type="match status" value="1"/>
</dbReference>
<gene>
    <name evidence="3" type="ORF">ACA1_328790</name>
</gene>
<dbReference type="KEGG" id="acan:ACA1_328790"/>
<keyword evidence="4" id="KW-1185">Reference proteome</keyword>
<reference evidence="3 4" key="1">
    <citation type="journal article" date="2013" name="Genome Biol.">
        <title>Genome of Acanthamoeba castellanii highlights extensive lateral gene transfer and early evolution of tyrosine kinase signaling.</title>
        <authorList>
            <person name="Clarke M."/>
            <person name="Lohan A.J."/>
            <person name="Liu B."/>
            <person name="Lagkouvardos I."/>
            <person name="Roy S."/>
            <person name="Zafar N."/>
            <person name="Bertelli C."/>
            <person name="Schilde C."/>
            <person name="Kianianmomeni A."/>
            <person name="Burglin T.R."/>
            <person name="Frech C."/>
            <person name="Turcotte B."/>
            <person name="Kopec K.O."/>
            <person name="Synnott J.M."/>
            <person name="Choo C."/>
            <person name="Paponov I."/>
            <person name="Finkler A."/>
            <person name="Soon Heng Tan C."/>
            <person name="Hutchins A.P."/>
            <person name="Weinmeier T."/>
            <person name="Rattei T."/>
            <person name="Chu J.S."/>
            <person name="Gimenez G."/>
            <person name="Irimia M."/>
            <person name="Rigden D.J."/>
            <person name="Fitzpatrick D.A."/>
            <person name="Lorenzo-Morales J."/>
            <person name="Bateman A."/>
            <person name="Chiu C.H."/>
            <person name="Tang P."/>
            <person name="Hegemann P."/>
            <person name="Fromm H."/>
            <person name="Raoult D."/>
            <person name="Greub G."/>
            <person name="Miranda-Saavedra D."/>
            <person name="Chen N."/>
            <person name="Nash P."/>
            <person name="Ginger M.L."/>
            <person name="Horn M."/>
            <person name="Schaap P."/>
            <person name="Caler L."/>
            <person name="Loftus B."/>
        </authorList>
    </citation>
    <scope>NUCLEOTIDE SEQUENCE [LARGE SCALE GENOMIC DNA]</scope>
    <source>
        <strain evidence="3 4">Neff</strain>
    </source>
</reference>
<dbReference type="SUPFAM" id="SSF51430">
    <property type="entry name" value="NAD(P)-linked oxidoreductase"/>
    <property type="match status" value="1"/>
</dbReference>
<evidence type="ECO:0000313" key="3">
    <source>
        <dbReference type="EMBL" id="ELR15354.1"/>
    </source>
</evidence>
<dbReference type="GO" id="GO:0005829">
    <property type="term" value="C:cytosol"/>
    <property type="evidence" value="ECO:0007669"/>
    <property type="project" value="TreeGrafter"/>
</dbReference>
<feature type="domain" description="NADP-dependent oxidoreductase" evidence="2">
    <location>
        <begin position="35"/>
        <end position="169"/>
    </location>
</feature>
<dbReference type="OrthoDB" id="15400at2759"/>
<dbReference type="SUPFAM" id="SSF81606">
    <property type="entry name" value="PP2C-like"/>
    <property type="match status" value="1"/>
</dbReference>
<organism evidence="3 4">
    <name type="scientific">Acanthamoeba castellanii (strain ATCC 30010 / Neff)</name>
    <dbReference type="NCBI Taxonomy" id="1257118"/>
    <lineage>
        <taxon>Eukaryota</taxon>
        <taxon>Amoebozoa</taxon>
        <taxon>Discosea</taxon>
        <taxon>Longamoebia</taxon>
        <taxon>Centramoebida</taxon>
        <taxon>Acanthamoebidae</taxon>
        <taxon>Acanthamoeba</taxon>
    </lineage>
</organism>
<dbReference type="STRING" id="1257118.L8GQ90"/>
<dbReference type="Pfam" id="PF00248">
    <property type="entry name" value="Aldo_ket_red"/>
    <property type="match status" value="1"/>
</dbReference>
<dbReference type="Gene3D" id="3.20.20.100">
    <property type="entry name" value="NADP-dependent oxidoreductase domain"/>
    <property type="match status" value="1"/>
</dbReference>
<dbReference type="InterPro" id="IPR050523">
    <property type="entry name" value="AKR_Detox_Biosynth"/>
</dbReference>
<protein>
    <submittedName>
        <fullName evidence="3">Aryl-alcohol dehydrogenase (NADP+), putative</fullName>
    </submittedName>
</protein>
<dbReference type="AlphaFoldDB" id="L8GQ90"/>